<protein>
    <submittedName>
        <fullName evidence="7">YihY/virulence factor BrkB family protein</fullName>
    </submittedName>
</protein>
<dbReference type="GO" id="GO:0005886">
    <property type="term" value="C:plasma membrane"/>
    <property type="evidence" value="ECO:0007669"/>
    <property type="project" value="UniProtKB-SubCell"/>
</dbReference>
<reference evidence="7 8" key="1">
    <citation type="submission" date="2020-01" db="EMBL/GenBank/DDBJ databases">
        <title>Genome sequencing of strain KACC 21265.</title>
        <authorList>
            <person name="Heo J."/>
            <person name="Kim S.-J."/>
            <person name="Kim J.-S."/>
            <person name="Hong S.-B."/>
            <person name="Kwon S.-W."/>
        </authorList>
    </citation>
    <scope>NUCLEOTIDE SEQUENCE [LARGE SCALE GENOMIC DNA]</scope>
    <source>
        <strain evidence="7 8">KACC 21265</strain>
    </source>
</reference>
<evidence type="ECO:0000256" key="6">
    <source>
        <dbReference type="SAM" id="Phobius"/>
    </source>
</evidence>
<dbReference type="Proteomes" id="UP000464787">
    <property type="component" value="Chromosome"/>
</dbReference>
<dbReference type="RefSeq" id="WP_160552299.1">
    <property type="nucleotide sequence ID" value="NZ_CP047650.1"/>
</dbReference>
<evidence type="ECO:0000256" key="4">
    <source>
        <dbReference type="ARBA" id="ARBA00022989"/>
    </source>
</evidence>
<feature type="transmembrane region" description="Helical" evidence="6">
    <location>
        <begin position="265"/>
        <end position="283"/>
    </location>
</feature>
<feature type="transmembrane region" description="Helical" evidence="6">
    <location>
        <begin position="116"/>
        <end position="135"/>
    </location>
</feature>
<keyword evidence="5 6" id="KW-0472">Membrane</keyword>
<dbReference type="AlphaFoldDB" id="A0A857J6Z8"/>
<dbReference type="Pfam" id="PF03631">
    <property type="entry name" value="Virul_fac_BrkB"/>
    <property type="match status" value="1"/>
</dbReference>
<feature type="transmembrane region" description="Helical" evidence="6">
    <location>
        <begin position="207"/>
        <end position="224"/>
    </location>
</feature>
<evidence type="ECO:0000313" key="8">
    <source>
        <dbReference type="Proteomes" id="UP000464787"/>
    </source>
</evidence>
<organism evidence="7 8">
    <name type="scientific">Xylophilus rhododendri</name>
    <dbReference type="NCBI Taxonomy" id="2697032"/>
    <lineage>
        <taxon>Bacteria</taxon>
        <taxon>Pseudomonadati</taxon>
        <taxon>Pseudomonadota</taxon>
        <taxon>Betaproteobacteria</taxon>
        <taxon>Burkholderiales</taxon>
        <taxon>Xylophilus</taxon>
    </lineage>
</organism>
<feature type="transmembrane region" description="Helical" evidence="6">
    <location>
        <begin position="236"/>
        <end position="259"/>
    </location>
</feature>
<dbReference type="EMBL" id="CP047650">
    <property type="protein sequence ID" value="QHI98782.1"/>
    <property type="molecule type" value="Genomic_DNA"/>
</dbReference>
<dbReference type="PANTHER" id="PTHR30213:SF1">
    <property type="entry name" value="INNER MEMBRANE PROTEIN YHJD"/>
    <property type="match status" value="1"/>
</dbReference>
<sequence>MFAHPSTQSPTTLAGRLWILFKVLWWPVRTVVTPLWKAAVLWTEAEGLRMSAAMSFYGMLSLAPLLVLIVAVFGWWVDRNLLENSLVSQIQSVVGERGAEVVRQAMESARQPSQGLRASLIATVLLVIGATGVFAELESAMERMWLQGRKPPDTPWWNTAKLRLRGVAYVLAFGFLLLVSLVVTTAFQMVEVQVARWHVLAPVLKLANESLSFVFTALLYTGLMRMSGGPKPPMRFLVTGACLGAALFAVGKHVLAFYLSTAAVVSAYGAAGSLVVVLVWIYFSSAVLLFSAGCAQALAEPGDHPA</sequence>
<evidence type="ECO:0000256" key="3">
    <source>
        <dbReference type="ARBA" id="ARBA00022692"/>
    </source>
</evidence>
<accession>A0A857J6Z8</accession>
<evidence type="ECO:0000256" key="1">
    <source>
        <dbReference type="ARBA" id="ARBA00004651"/>
    </source>
</evidence>
<feature type="transmembrane region" description="Helical" evidence="6">
    <location>
        <begin position="56"/>
        <end position="77"/>
    </location>
</feature>
<dbReference type="PANTHER" id="PTHR30213">
    <property type="entry name" value="INNER MEMBRANE PROTEIN YHJD"/>
    <property type="match status" value="1"/>
</dbReference>
<evidence type="ECO:0000256" key="2">
    <source>
        <dbReference type="ARBA" id="ARBA00022475"/>
    </source>
</evidence>
<comment type="subcellular location">
    <subcellularLocation>
        <location evidence="1">Cell membrane</location>
        <topology evidence="1">Multi-pass membrane protein</topology>
    </subcellularLocation>
</comment>
<proteinExistence type="predicted"/>
<keyword evidence="2" id="KW-1003">Cell membrane</keyword>
<dbReference type="KEGG" id="xyk:GT347_12750"/>
<dbReference type="InterPro" id="IPR017039">
    <property type="entry name" value="Virul_fac_BrkB"/>
</dbReference>
<name>A0A857J6Z8_9BURK</name>
<evidence type="ECO:0000256" key="5">
    <source>
        <dbReference type="ARBA" id="ARBA00023136"/>
    </source>
</evidence>
<evidence type="ECO:0000313" key="7">
    <source>
        <dbReference type="EMBL" id="QHI98782.1"/>
    </source>
</evidence>
<keyword evidence="4 6" id="KW-1133">Transmembrane helix</keyword>
<gene>
    <name evidence="7" type="ORF">GT347_12750</name>
</gene>
<keyword evidence="3 6" id="KW-0812">Transmembrane</keyword>
<feature type="transmembrane region" description="Helical" evidence="6">
    <location>
        <begin position="167"/>
        <end position="187"/>
    </location>
</feature>
<dbReference type="PIRSF" id="PIRSF035875">
    <property type="entry name" value="RNase_BN"/>
    <property type="match status" value="1"/>
</dbReference>
<keyword evidence="8" id="KW-1185">Reference proteome</keyword>